<accession>A0A917WKY5</accession>
<reference evidence="3" key="2">
    <citation type="submission" date="2020-09" db="EMBL/GenBank/DDBJ databases">
        <authorList>
            <person name="Sun Q."/>
            <person name="Ohkuma M."/>
        </authorList>
    </citation>
    <scope>NUCLEOTIDE SEQUENCE</scope>
    <source>
        <strain evidence="3">JCM 19831</strain>
    </source>
</reference>
<gene>
    <name evidence="3" type="ORF">GCM10007977_010400</name>
</gene>
<name>A0A917WKY5_9ACTN</name>
<comment type="caution">
    <text evidence="3">The sequence shown here is derived from an EMBL/GenBank/DDBJ whole genome shotgun (WGS) entry which is preliminary data.</text>
</comment>
<feature type="transmembrane region" description="Helical" evidence="2">
    <location>
        <begin position="141"/>
        <end position="165"/>
    </location>
</feature>
<protein>
    <submittedName>
        <fullName evidence="3">Uncharacterized protein</fullName>
    </submittedName>
</protein>
<dbReference type="RefSeq" id="WP_190248531.1">
    <property type="nucleotide sequence ID" value="NZ_BMPI01000004.1"/>
</dbReference>
<keyword evidence="2" id="KW-1133">Transmembrane helix</keyword>
<sequence>MTEASPPRPGPVALSLLAVGFGLALAAQYLPWSSVKTGVTSDDEDVVPTGARARVPATLDIALASLNTAHVVAYLATLVLALGAIAVVLTTTDVVRRVATASAAGLLAGNVLVLGGVKAAIDALGQSSFTMYTLPEDAVSVGMGYPLAIAATLLLLAGLVVAVRGRLLRDRLGRRSEIDESDGGEPLDLTVTAAPPSHFP</sequence>
<feature type="transmembrane region" description="Helical" evidence="2">
    <location>
        <begin position="98"/>
        <end position="121"/>
    </location>
</feature>
<evidence type="ECO:0000256" key="2">
    <source>
        <dbReference type="SAM" id="Phobius"/>
    </source>
</evidence>
<keyword evidence="2" id="KW-0472">Membrane</keyword>
<evidence type="ECO:0000313" key="3">
    <source>
        <dbReference type="EMBL" id="GGM11221.1"/>
    </source>
</evidence>
<dbReference type="EMBL" id="BMPI01000004">
    <property type="protein sequence ID" value="GGM11221.1"/>
    <property type="molecule type" value="Genomic_DNA"/>
</dbReference>
<proteinExistence type="predicted"/>
<dbReference type="AlphaFoldDB" id="A0A917WKY5"/>
<reference evidence="3" key="1">
    <citation type="journal article" date="2014" name="Int. J. Syst. Evol. Microbiol.">
        <title>Complete genome sequence of Corynebacterium casei LMG S-19264T (=DSM 44701T), isolated from a smear-ripened cheese.</title>
        <authorList>
            <consortium name="US DOE Joint Genome Institute (JGI-PGF)"/>
            <person name="Walter F."/>
            <person name="Albersmeier A."/>
            <person name="Kalinowski J."/>
            <person name="Ruckert C."/>
        </authorList>
    </citation>
    <scope>NUCLEOTIDE SEQUENCE</scope>
    <source>
        <strain evidence="3">JCM 19831</strain>
    </source>
</reference>
<feature type="transmembrane region" description="Helical" evidence="2">
    <location>
        <begin position="71"/>
        <end position="91"/>
    </location>
</feature>
<evidence type="ECO:0000313" key="4">
    <source>
        <dbReference type="Proteomes" id="UP000642070"/>
    </source>
</evidence>
<evidence type="ECO:0000256" key="1">
    <source>
        <dbReference type="SAM" id="MobiDB-lite"/>
    </source>
</evidence>
<dbReference type="Proteomes" id="UP000642070">
    <property type="component" value="Unassembled WGS sequence"/>
</dbReference>
<keyword evidence="2" id="KW-0812">Transmembrane</keyword>
<feature type="region of interest" description="Disordered" evidence="1">
    <location>
        <begin position="177"/>
        <end position="200"/>
    </location>
</feature>
<organism evidence="3 4">
    <name type="scientific">Dactylosporangium sucinum</name>
    <dbReference type="NCBI Taxonomy" id="1424081"/>
    <lineage>
        <taxon>Bacteria</taxon>
        <taxon>Bacillati</taxon>
        <taxon>Actinomycetota</taxon>
        <taxon>Actinomycetes</taxon>
        <taxon>Micromonosporales</taxon>
        <taxon>Micromonosporaceae</taxon>
        <taxon>Dactylosporangium</taxon>
    </lineage>
</organism>
<keyword evidence="4" id="KW-1185">Reference proteome</keyword>